<dbReference type="PROSITE" id="PS50102">
    <property type="entry name" value="RRM"/>
    <property type="match status" value="1"/>
</dbReference>
<dbReference type="SUPFAM" id="SSF54928">
    <property type="entry name" value="RNA-binding domain, RBD"/>
    <property type="match status" value="1"/>
</dbReference>
<dbReference type="PANTHER" id="PTHR16105:SF2">
    <property type="entry name" value="RNA-BINDING PROTEIN 41"/>
    <property type="match status" value="1"/>
</dbReference>
<name>A0ABQ7QHQ5_PLUXY</name>
<accession>A0ABQ7QHQ5</accession>
<dbReference type="Gene3D" id="3.30.70.330">
    <property type="match status" value="1"/>
</dbReference>
<reference evidence="5 6" key="1">
    <citation type="submission" date="2021-06" db="EMBL/GenBank/DDBJ databases">
        <title>A haploid diamondback moth (Plutella xylostella L.) genome assembly resolves 31 chromosomes and identifies a diamide resistance mutation.</title>
        <authorList>
            <person name="Ward C.M."/>
            <person name="Perry K.D."/>
            <person name="Baker G."/>
            <person name="Powis K."/>
            <person name="Heckel D.G."/>
            <person name="Baxter S.W."/>
        </authorList>
    </citation>
    <scope>NUCLEOTIDE SEQUENCE [LARGE SCALE GENOMIC DNA]</scope>
    <source>
        <strain evidence="5 6">LV</strain>
        <tissue evidence="5">Single pupa</tissue>
    </source>
</reference>
<protein>
    <recommendedName>
        <fullName evidence="4">RRM domain-containing protein</fullName>
    </recommendedName>
</protein>
<dbReference type="Pfam" id="PF00076">
    <property type="entry name" value="RRM_1"/>
    <property type="match status" value="1"/>
</dbReference>
<gene>
    <name evidence="5" type="ORF">JYU34_010110</name>
</gene>
<feature type="compositionally biased region" description="Polar residues" evidence="3">
    <location>
        <begin position="99"/>
        <end position="113"/>
    </location>
</feature>
<proteinExistence type="predicted"/>
<evidence type="ECO:0000313" key="5">
    <source>
        <dbReference type="EMBL" id="KAG7304754.1"/>
    </source>
</evidence>
<keyword evidence="6" id="KW-1185">Reference proteome</keyword>
<organism evidence="5 6">
    <name type="scientific">Plutella xylostella</name>
    <name type="common">Diamondback moth</name>
    <name type="synonym">Plutella maculipennis</name>
    <dbReference type="NCBI Taxonomy" id="51655"/>
    <lineage>
        <taxon>Eukaryota</taxon>
        <taxon>Metazoa</taxon>
        <taxon>Ecdysozoa</taxon>
        <taxon>Arthropoda</taxon>
        <taxon>Hexapoda</taxon>
        <taxon>Insecta</taxon>
        <taxon>Pterygota</taxon>
        <taxon>Neoptera</taxon>
        <taxon>Endopterygota</taxon>
        <taxon>Lepidoptera</taxon>
        <taxon>Glossata</taxon>
        <taxon>Ditrysia</taxon>
        <taxon>Yponomeutoidea</taxon>
        <taxon>Plutellidae</taxon>
        <taxon>Plutella</taxon>
    </lineage>
</organism>
<comment type="caution">
    <text evidence="5">The sequence shown here is derived from an EMBL/GenBank/DDBJ whole genome shotgun (WGS) entry which is preliminary data.</text>
</comment>
<feature type="domain" description="RRM" evidence="4">
    <location>
        <begin position="292"/>
        <end position="370"/>
    </location>
</feature>
<dbReference type="InterPro" id="IPR012677">
    <property type="entry name" value="Nucleotide-bd_a/b_plait_sf"/>
</dbReference>
<dbReference type="SMART" id="SM00360">
    <property type="entry name" value="RRM"/>
    <property type="match status" value="1"/>
</dbReference>
<keyword evidence="1 2" id="KW-0694">RNA-binding</keyword>
<evidence type="ECO:0000256" key="3">
    <source>
        <dbReference type="SAM" id="MobiDB-lite"/>
    </source>
</evidence>
<dbReference type="InterPro" id="IPR000504">
    <property type="entry name" value="RRM_dom"/>
</dbReference>
<evidence type="ECO:0000313" key="6">
    <source>
        <dbReference type="Proteomes" id="UP000823941"/>
    </source>
</evidence>
<dbReference type="PANTHER" id="PTHR16105">
    <property type="entry name" value="RNA-BINDING REGION-CONTAINING PROTEIN 3"/>
    <property type="match status" value="1"/>
</dbReference>
<dbReference type="InterPro" id="IPR035979">
    <property type="entry name" value="RBD_domain_sf"/>
</dbReference>
<dbReference type="InterPro" id="IPR045164">
    <property type="entry name" value="RBM41/RNPC3"/>
</dbReference>
<sequence>MDPPAMDQFPKVFESSSEVLPITKQGMSSFDDFKRDEELNEHLQWLKKCGLTDEEVKLFREYEAGLAGKRLMESAVLKSRLENIYSKISNSLDDEDSTNGDNEQPSTSSNAGNTVEDKFQSVLYKTYPEGHPMNSLQELENDLYGHLKSDDILPVNKRRKILRHLERRKERMLAQGRLIAFPNEPRHESPRPGSLWDVKEMPQKQAEKCMNKDAVIGPKKPTMYTVKDNKILRLEPVSKEQNHNPQAEYQAVDIVMPVNAAEERLLEGTKMHVDDIRKIDRFKDYEPGIPSKVLYLKNIAPSVSVEQVSLLFNQFIQDNGGPIDVRLLSGRMRGQAFVSFQNEETCIQAMDEVNGTILSGRPVIAQFGRNSNRIHDNDDR</sequence>
<evidence type="ECO:0000256" key="2">
    <source>
        <dbReference type="PROSITE-ProRule" id="PRU00176"/>
    </source>
</evidence>
<dbReference type="EMBL" id="JAHIBW010000014">
    <property type="protein sequence ID" value="KAG7304754.1"/>
    <property type="molecule type" value="Genomic_DNA"/>
</dbReference>
<dbReference type="Proteomes" id="UP000823941">
    <property type="component" value="Chromosome 14"/>
</dbReference>
<feature type="region of interest" description="Disordered" evidence="3">
    <location>
        <begin position="90"/>
        <end position="115"/>
    </location>
</feature>
<evidence type="ECO:0000256" key="1">
    <source>
        <dbReference type="ARBA" id="ARBA00022884"/>
    </source>
</evidence>
<evidence type="ECO:0000259" key="4">
    <source>
        <dbReference type="PROSITE" id="PS50102"/>
    </source>
</evidence>